<evidence type="ECO:0000313" key="4">
    <source>
        <dbReference type="Proteomes" id="UP000703315"/>
    </source>
</evidence>
<gene>
    <name evidence="3" type="ORF">K8V32_12825</name>
</gene>
<feature type="region of interest" description="Disordered" evidence="1">
    <location>
        <begin position="50"/>
        <end position="81"/>
    </location>
</feature>
<dbReference type="EMBL" id="DYXC01000146">
    <property type="protein sequence ID" value="HJF15654.1"/>
    <property type="molecule type" value="Genomic_DNA"/>
</dbReference>
<evidence type="ECO:0000313" key="3">
    <source>
        <dbReference type="EMBL" id="HJF15654.1"/>
    </source>
</evidence>
<keyword evidence="2" id="KW-0812">Transmembrane</keyword>
<sequence length="81" mass="9729">MVWSLWSLTKAPLNAVQRLWWVLAIFILPGIGSVAWWWWIKRYYPRRHAEDPTWDPAKKVSTRQIMGRPRPNRGPYSNPRD</sequence>
<protein>
    <recommendedName>
        <fullName evidence="5">Cardiolipin synthase N-terminal domain-containing protein</fullName>
    </recommendedName>
</protein>
<dbReference type="RefSeq" id="WP_303908161.1">
    <property type="nucleotide sequence ID" value="NZ_DYXC01000146.1"/>
</dbReference>
<dbReference type="AlphaFoldDB" id="A0A921KA08"/>
<evidence type="ECO:0000256" key="2">
    <source>
        <dbReference type="SAM" id="Phobius"/>
    </source>
</evidence>
<evidence type="ECO:0000256" key="1">
    <source>
        <dbReference type="SAM" id="MobiDB-lite"/>
    </source>
</evidence>
<reference evidence="3" key="1">
    <citation type="journal article" date="2021" name="PeerJ">
        <title>Extensive microbial diversity within the chicken gut microbiome revealed by metagenomics and culture.</title>
        <authorList>
            <person name="Gilroy R."/>
            <person name="Ravi A."/>
            <person name="Getino M."/>
            <person name="Pursley I."/>
            <person name="Horton D.L."/>
            <person name="Alikhan N.F."/>
            <person name="Baker D."/>
            <person name="Gharbi K."/>
            <person name="Hall N."/>
            <person name="Watson M."/>
            <person name="Adriaenssens E.M."/>
            <person name="Foster-Nyarko E."/>
            <person name="Jarju S."/>
            <person name="Secka A."/>
            <person name="Antonio M."/>
            <person name="Oren A."/>
            <person name="Chaudhuri R.R."/>
            <person name="La Ragione R."/>
            <person name="Hildebrand F."/>
            <person name="Pallen M.J."/>
        </authorList>
    </citation>
    <scope>NUCLEOTIDE SEQUENCE</scope>
    <source>
        <strain evidence="3">ChiHjej13B12-14962</strain>
    </source>
</reference>
<keyword evidence="2" id="KW-1133">Transmembrane helix</keyword>
<evidence type="ECO:0008006" key="5">
    <source>
        <dbReference type="Google" id="ProtNLM"/>
    </source>
</evidence>
<dbReference type="Proteomes" id="UP000703315">
    <property type="component" value="Unassembled WGS sequence"/>
</dbReference>
<feature type="transmembrane region" description="Helical" evidence="2">
    <location>
        <begin position="20"/>
        <end position="40"/>
    </location>
</feature>
<accession>A0A921KA08</accession>
<reference evidence="3" key="2">
    <citation type="submission" date="2021-09" db="EMBL/GenBank/DDBJ databases">
        <authorList>
            <person name="Gilroy R."/>
        </authorList>
    </citation>
    <scope>NUCLEOTIDE SEQUENCE</scope>
    <source>
        <strain evidence="3">ChiHjej13B12-14962</strain>
    </source>
</reference>
<proteinExistence type="predicted"/>
<organism evidence="3 4">
    <name type="scientific">Enteractinococcus helveticum</name>
    <dbReference type="NCBI Taxonomy" id="1837282"/>
    <lineage>
        <taxon>Bacteria</taxon>
        <taxon>Bacillati</taxon>
        <taxon>Actinomycetota</taxon>
        <taxon>Actinomycetes</taxon>
        <taxon>Micrococcales</taxon>
        <taxon>Micrococcaceae</taxon>
    </lineage>
</organism>
<name>A0A921KA08_9MICC</name>
<keyword evidence="2" id="KW-0472">Membrane</keyword>
<comment type="caution">
    <text evidence="3">The sequence shown here is derived from an EMBL/GenBank/DDBJ whole genome shotgun (WGS) entry which is preliminary data.</text>
</comment>